<dbReference type="SUPFAM" id="SSF46689">
    <property type="entry name" value="Homeodomain-like"/>
    <property type="match status" value="1"/>
</dbReference>
<dbReference type="GO" id="GO:0005634">
    <property type="term" value="C:nucleus"/>
    <property type="evidence" value="ECO:0007669"/>
    <property type="project" value="UniProtKB-SubCell"/>
</dbReference>
<evidence type="ECO:0000256" key="3">
    <source>
        <dbReference type="ARBA" id="ARBA00023242"/>
    </source>
</evidence>
<organism evidence="8 9">
    <name type="scientific">Chelonia mydas</name>
    <name type="common">Green sea-turtle</name>
    <name type="synonym">Chelonia agassizi</name>
    <dbReference type="NCBI Taxonomy" id="8469"/>
    <lineage>
        <taxon>Eukaryota</taxon>
        <taxon>Metazoa</taxon>
        <taxon>Chordata</taxon>
        <taxon>Craniata</taxon>
        <taxon>Vertebrata</taxon>
        <taxon>Euteleostomi</taxon>
        <taxon>Archelosauria</taxon>
        <taxon>Testudinata</taxon>
        <taxon>Testudines</taxon>
        <taxon>Cryptodira</taxon>
        <taxon>Durocryptodira</taxon>
        <taxon>Americhelydia</taxon>
        <taxon>Chelonioidea</taxon>
        <taxon>Cheloniidae</taxon>
        <taxon>Chelonia</taxon>
    </lineage>
</organism>
<dbReference type="PANTHER" id="PTHR24327:SF41">
    <property type="entry name" value="BRAIN-SPECIFIC HOMEOBOX PROTEIN"/>
    <property type="match status" value="1"/>
</dbReference>
<reference evidence="9" key="1">
    <citation type="journal article" date="2013" name="Nat. Genet.">
        <title>The draft genomes of soft-shell turtle and green sea turtle yield insights into the development and evolution of the turtle-specific body plan.</title>
        <authorList>
            <person name="Wang Z."/>
            <person name="Pascual-Anaya J."/>
            <person name="Zadissa A."/>
            <person name="Li W."/>
            <person name="Niimura Y."/>
            <person name="Huang Z."/>
            <person name="Li C."/>
            <person name="White S."/>
            <person name="Xiong Z."/>
            <person name="Fang D."/>
            <person name="Wang B."/>
            <person name="Ming Y."/>
            <person name="Chen Y."/>
            <person name="Zheng Y."/>
            <person name="Kuraku S."/>
            <person name="Pignatelli M."/>
            <person name="Herrero J."/>
            <person name="Beal K."/>
            <person name="Nozawa M."/>
            <person name="Li Q."/>
            <person name="Wang J."/>
            <person name="Zhang H."/>
            <person name="Yu L."/>
            <person name="Shigenobu S."/>
            <person name="Wang J."/>
            <person name="Liu J."/>
            <person name="Flicek P."/>
            <person name="Searle S."/>
            <person name="Wang J."/>
            <person name="Kuratani S."/>
            <person name="Yin Y."/>
            <person name="Aken B."/>
            <person name="Zhang G."/>
            <person name="Irie N."/>
        </authorList>
    </citation>
    <scope>NUCLEOTIDE SEQUENCE [LARGE SCALE GENOMIC DNA]</scope>
</reference>
<keyword evidence="9" id="KW-1185">Reference proteome</keyword>
<accession>M7BR38</accession>
<evidence type="ECO:0000313" key="8">
    <source>
        <dbReference type="EMBL" id="EMP39689.1"/>
    </source>
</evidence>
<feature type="domain" description="Homeobox" evidence="7">
    <location>
        <begin position="76"/>
        <end position="136"/>
    </location>
</feature>
<protein>
    <submittedName>
        <fullName evidence="8">Homeobox protein DTH-1</fullName>
    </submittedName>
</protein>
<proteinExistence type="predicted"/>
<dbReference type="PROSITE" id="PS50071">
    <property type="entry name" value="HOMEOBOX_2"/>
    <property type="match status" value="1"/>
</dbReference>
<dbReference type="PANTHER" id="PTHR24327">
    <property type="entry name" value="HOMEOBOX PROTEIN"/>
    <property type="match status" value="1"/>
</dbReference>
<dbReference type="InterPro" id="IPR050460">
    <property type="entry name" value="Distal-less_Homeobox_TF"/>
</dbReference>
<keyword evidence="3 4" id="KW-0539">Nucleus</keyword>
<sequence length="244" mass="27496">MHSEDGPGVDEALGFLRADPPPVRSKKREEVTGESGIDSREGCMALPRVPSIAAVPHVVAAAPSRDPPHGQWGGQERKKRKRNLYSRNQLHILESFFRREKYPNLPEAEMLSGMTGLTYQQIRIWFQNRRGKHRRLYTGDGTPGSSLYTLQAMRNLSRGIKVPTAGAELWRNLSRGIKVPTVGAKLRLHNLLSPQSQQIQHLRCTPSTRAFAAGSRHGQLGRQLRCELFTRSKQEVEFQKFLGL</sequence>
<dbReference type="Pfam" id="PF00046">
    <property type="entry name" value="Homeodomain"/>
    <property type="match status" value="1"/>
</dbReference>
<evidence type="ECO:0000256" key="5">
    <source>
        <dbReference type="RuleBase" id="RU000682"/>
    </source>
</evidence>
<keyword evidence="2 4" id="KW-0371">Homeobox</keyword>
<dbReference type="SMART" id="SM00389">
    <property type="entry name" value="HOX"/>
    <property type="match status" value="1"/>
</dbReference>
<keyword evidence="1 4" id="KW-0238">DNA-binding</keyword>
<dbReference type="GO" id="GO:0000981">
    <property type="term" value="F:DNA-binding transcription factor activity, RNA polymerase II-specific"/>
    <property type="evidence" value="ECO:0007669"/>
    <property type="project" value="InterPro"/>
</dbReference>
<feature type="compositionally biased region" description="Basic and acidic residues" evidence="6">
    <location>
        <begin position="27"/>
        <end position="41"/>
    </location>
</feature>
<dbReference type="InterPro" id="IPR009057">
    <property type="entry name" value="Homeodomain-like_sf"/>
</dbReference>
<comment type="subcellular location">
    <subcellularLocation>
        <location evidence="4 5">Nucleus</location>
    </subcellularLocation>
</comment>
<dbReference type="AlphaFoldDB" id="M7BR38"/>
<dbReference type="Proteomes" id="UP000031443">
    <property type="component" value="Unassembled WGS sequence"/>
</dbReference>
<evidence type="ECO:0000256" key="2">
    <source>
        <dbReference type="ARBA" id="ARBA00023155"/>
    </source>
</evidence>
<dbReference type="STRING" id="8469.M7BR38"/>
<gene>
    <name evidence="8" type="ORF">UY3_03072</name>
</gene>
<evidence type="ECO:0000313" key="9">
    <source>
        <dbReference type="Proteomes" id="UP000031443"/>
    </source>
</evidence>
<evidence type="ECO:0000259" key="7">
    <source>
        <dbReference type="PROSITE" id="PS50071"/>
    </source>
</evidence>
<dbReference type="InterPro" id="IPR001356">
    <property type="entry name" value="HD"/>
</dbReference>
<dbReference type="Gene3D" id="1.10.10.60">
    <property type="entry name" value="Homeodomain-like"/>
    <property type="match status" value="1"/>
</dbReference>
<dbReference type="InterPro" id="IPR017970">
    <property type="entry name" value="Homeobox_CS"/>
</dbReference>
<evidence type="ECO:0000256" key="6">
    <source>
        <dbReference type="SAM" id="MobiDB-lite"/>
    </source>
</evidence>
<dbReference type="GO" id="GO:0000978">
    <property type="term" value="F:RNA polymerase II cis-regulatory region sequence-specific DNA binding"/>
    <property type="evidence" value="ECO:0007669"/>
    <property type="project" value="TreeGrafter"/>
</dbReference>
<dbReference type="PROSITE" id="PS00027">
    <property type="entry name" value="HOMEOBOX_1"/>
    <property type="match status" value="1"/>
</dbReference>
<name>M7BR38_CHEMY</name>
<feature type="region of interest" description="Disordered" evidence="6">
    <location>
        <begin position="62"/>
        <end position="84"/>
    </location>
</feature>
<feature type="DNA-binding region" description="Homeobox" evidence="4">
    <location>
        <begin position="78"/>
        <end position="137"/>
    </location>
</feature>
<evidence type="ECO:0000256" key="1">
    <source>
        <dbReference type="ARBA" id="ARBA00023125"/>
    </source>
</evidence>
<feature type="region of interest" description="Disordered" evidence="6">
    <location>
        <begin position="1"/>
        <end position="43"/>
    </location>
</feature>
<dbReference type="CDD" id="cd00086">
    <property type="entry name" value="homeodomain"/>
    <property type="match status" value="1"/>
</dbReference>
<evidence type="ECO:0000256" key="4">
    <source>
        <dbReference type="PROSITE-ProRule" id="PRU00108"/>
    </source>
</evidence>
<dbReference type="EMBL" id="KB515918">
    <property type="protein sequence ID" value="EMP39689.1"/>
    <property type="molecule type" value="Genomic_DNA"/>
</dbReference>